<comment type="subcellular location">
    <subcellularLocation>
        <location evidence="1">Cell outer membrane</location>
    </subcellularLocation>
</comment>
<evidence type="ECO:0000256" key="3">
    <source>
        <dbReference type="ARBA" id="ARBA00022729"/>
    </source>
</evidence>
<keyword evidence="10" id="KW-1185">Reference proteome</keyword>
<feature type="signal peptide" evidence="6">
    <location>
        <begin position="1"/>
        <end position="23"/>
    </location>
</feature>
<sequence length="608" mass="69025">MKRNISKLTILVALLLGSFSCNDELLDRSPLDSYSDPVVWSDINLVRYYLNDLYNSVEYGWNQRSHGYQTGLFVGETTMTKGAELTDYGRGTISAGNPGTDRGHLTWQHYSNIHKLNLFLSQIDALPEAYPQSERANIQAEVDVLKGEATFLRAVFYSDICRSYGGVPLLDTPAKLGEDFSGYLRSTFEETIDFIVKDLDIAADLLLLKSDMEMGRATKETAMALKSRILLFAASDLTADGTAVNEYVGYANPNRQELWAAARDAAKDLIDLGTVSLEDFGATDQETAAYNYFAFFKARDLSSPEVIWGKMHRADDGPRINTNLRNGLNGLSCHGNNAPYGNFVDSYQMADGTDFFDHFNFNANDEYINVSTKFTNENPYKHREPRFYGSILYDSAVFQPRFEDLAQIDPLGIYERRTRTVIENGIVVSERFGLDTRQGPISPSNGNYTGYVMKKFMDDEIIGRDMANENIFVWIRYAEILLNYAEASLELGDTETATTYINMIRNRVALPNFTGDIMEALRYERKIEFFSENVGWYDTRRWKLLEENFAPDLYGVDIKEVTEDGVTTTTWKKISAAPKRNFSEKLYWVPIEQDELNRAPQLVQNPGY</sequence>
<evidence type="ECO:0000313" key="10">
    <source>
        <dbReference type="Proteomes" id="UP000036520"/>
    </source>
</evidence>
<dbReference type="OrthoDB" id="1096885at2"/>
<dbReference type="PROSITE" id="PS51257">
    <property type="entry name" value="PROKAR_LIPOPROTEIN"/>
    <property type="match status" value="1"/>
</dbReference>
<dbReference type="EMBL" id="CP012040">
    <property type="protein sequence ID" value="AKP54082.1"/>
    <property type="molecule type" value="Genomic_DNA"/>
</dbReference>
<evidence type="ECO:0000256" key="6">
    <source>
        <dbReference type="SAM" id="SignalP"/>
    </source>
</evidence>
<accession>A0A0H4Q0D2</accession>
<dbReference type="STRING" id="320787.CA2015_4758"/>
<dbReference type="InterPro" id="IPR033985">
    <property type="entry name" value="SusD-like_N"/>
</dbReference>
<keyword evidence="5" id="KW-0998">Cell outer membrane</keyword>
<keyword evidence="3 6" id="KW-0732">Signal</keyword>
<protein>
    <submittedName>
        <fullName evidence="9">Putative nutrient binding outer membrane protein</fullName>
    </submittedName>
</protein>
<evidence type="ECO:0000259" key="8">
    <source>
        <dbReference type="Pfam" id="PF14322"/>
    </source>
</evidence>
<dbReference type="GO" id="GO:0009279">
    <property type="term" value="C:cell outer membrane"/>
    <property type="evidence" value="ECO:0007669"/>
    <property type="project" value="UniProtKB-SubCell"/>
</dbReference>
<dbReference type="SUPFAM" id="SSF48452">
    <property type="entry name" value="TPR-like"/>
    <property type="match status" value="1"/>
</dbReference>
<dbReference type="Gene3D" id="1.25.40.390">
    <property type="match status" value="1"/>
</dbReference>
<dbReference type="Pfam" id="PF07980">
    <property type="entry name" value="SusD_RagB"/>
    <property type="match status" value="1"/>
</dbReference>
<keyword evidence="4" id="KW-0472">Membrane</keyword>
<reference evidence="9 10" key="1">
    <citation type="submission" date="2015-07" db="EMBL/GenBank/DDBJ databases">
        <authorList>
            <person name="Kim K.M."/>
        </authorList>
    </citation>
    <scope>NUCLEOTIDE SEQUENCE [LARGE SCALE GENOMIC DNA]</scope>
    <source>
        <strain evidence="9 10">KCTC 12363</strain>
    </source>
</reference>
<feature type="domain" description="SusD-like N-terminal" evidence="8">
    <location>
        <begin position="107"/>
        <end position="231"/>
    </location>
</feature>
<dbReference type="InterPro" id="IPR011990">
    <property type="entry name" value="TPR-like_helical_dom_sf"/>
</dbReference>
<evidence type="ECO:0000256" key="5">
    <source>
        <dbReference type="ARBA" id="ARBA00023237"/>
    </source>
</evidence>
<dbReference type="Proteomes" id="UP000036520">
    <property type="component" value="Chromosome"/>
</dbReference>
<comment type="similarity">
    <text evidence="2">Belongs to the SusD family.</text>
</comment>
<organism evidence="9 10">
    <name type="scientific">Cyclobacterium amurskyense</name>
    <dbReference type="NCBI Taxonomy" id="320787"/>
    <lineage>
        <taxon>Bacteria</taxon>
        <taxon>Pseudomonadati</taxon>
        <taxon>Bacteroidota</taxon>
        <taxon>Cytophagia</taxon>
        <taxon>Cytophagales</taxon>
        <taxon>Cyclobacteriaceae</taxon>
        <taxon>Cyclobacterium</taxon>
    </lineage>
</organism>
<feature type="chain" id="PRO_5005208303" evidence="6">
    <location>
        <begin position="24"/>
        <end position="608"/>
    </location>
</feature>
<proteinExistence type="inferred from homology"/>
<dbReference type="RefSeq" id="WP_048644106.1">
    <property type="nucleotide sequence ID" value="NZ_CP012040.1"/>
</dbReference>
<evidence type="ECO:0000256" key="2">
    <source>
        <dbReference type="ARBA" id="ARBA00006275"/>
    </source>
</evidence>
<dbReference type="KEGG" id="camu:CA2015_4758"/>
<evidence type="ECO:0000256" key="4">
    <source>
        <dbReference type="ARBA" id="ARBA00023136"/>
    </source>
</evidence>
<evidence type="ECO:0000259" key="7">
    <source>
        <dbReference type="Pfam" id="PF07980"/>
    </source>
</evidence>
<evidence type="ECO:0000256" key="1">
    <source>
        <dbReference type="ARBA" id="ARBA00004442"/>
    </source>
</evidence>
<gene>
    <name evidence="9" type="ORF">CA2015_4758</name>
</gene>
<feature type="domain" description="RagB/SusD" evidence="7">
    <location>
        <begin position="304"/>
        <end position="608"/>
    </location>
</feature>
<dbReference type="AlphaFoldDB" id="A0A0H4Q0D2"/>
<name>A0A0H4Q0D2_9BACT</name>
<dbReference type="InterPro" id="IPR012944">
    <property type="entry name" value="SusD_RagB_dom"/>
</dbReference>
<dbReference type="Pfam" id="PF14322">
    <property type="entry name" value="SusD-like_3"/>
    <property type="match status" value="1"/>
</dbReference>
<evidence type="ECO:0000313" key="9">
    <source>
        <dbReference type="EMBL" id="AKP54082.1"/>
    </source>
</evidence>